<feature type="region of interest" description="Disordered" evidence="5">
    <location>
        <begin position="125"/>
        <end position="166"/>
    </location>
</feature>
<dbReference type="GeneTree" id="ENSGT00940000159183"/>
<feature type="region of interest" description="Disordered" evidence="5">
    <location>
        <begin position="1359"/>
        <end position="1412"/>
    </location>
</feature>
<dbReference type="Gene3D" id="6.10.140.210">
    <property type="match status" value="1"/>
</dbReference>
<feature type="compositionally biased region" description="Polar residues" evidence="5">
    <location>
        <begin position="1390"/>
        <end position="1412"/>
    </location>
</feature>
<feature type="region of interest" description="Disordered" evidence="5">
    <location>
        <begin position="1282"/>
        <end position="1313"/>
    </location>
</feature>
<feature type="compositionally biased region" description="Polar residues" evidence="5">
    <location>
        <begin position="148"/>
        <end position="157"/>
    </location>
</feature>
<protein>
    <submittedName>
        <fullName evidence="7">Signal induced proliferation associated 1 like 3</fullName>
    </submittedName>
</protein>
<dbReference type="Pfam" id="PF21022">
    <property type="entry name" value="Rap-GAP_dimer"/>
    <property type="match status" value="1"/>
</dbReference>
<proteinExistence type="predicted"/>
<dbReference type="FunFam" id="3.40.50.11210:FF:000002">
    <property type="entry name" value="Signal-induced proliferation-associated 1-like protein 1"/>
    <property type="match status" value="1"/>
</dbReference>
<feature type="domain" description="Rap-GAP" evidence="6">
    <location>
        <begin position="567"/>
        <end position="784"/>
    </location>
</feature>
<dbReference type="Gene3D" id="3.40.50.11210">
    <property type="entry name" value="Rap/Ran-GAP"/>
    <property type="match status" value="1"/>
</dbReference>
<evidence type="ECO:0000256" key="4">
    <source>
        <dbReference type="SAM" id="Coils"/>
    </source>
</evidence>
<dbReference type="InterPro" id="IPR021818">
    <property type="entry name" value="SIPA1L_C"/>
</dbReference>
<gene>
    <name evidence="7" type="primary">SIPA1L3</name>
    <name evidence="7" type="synonym">LOC115162782</name>
</gene>
<dbReference type="InterPro" id="IPR035974">
    <property type="entry name" value="Rap/Ran-GAP_sf"/>
</dbReference>
<evidence type="ECO:0000259" key="6">
    <source>
        <dbReference type="PROSITE" id="PS50085"/>
    </source>
</evidence>
<accession>A0A673X4V2</accession>
<feature type="compositionally biased region" description="Low complexity" evidence="5">
    <location>
        <begin position="259"/>
        <end position="270"/>
    </location>
</feature>
<dbReference type="Proteomes" id="UP000472277">
    <property type="component" value="Chromosome 26"/>
</dbReference>
<evidence type="ECO:0000256" key="5">
    <source>
        <dbReference type="SAM" id="MobiDB-lite"/>
    </source>
</evidence>
<feature type="compositionally biased region" description="Basic and acidic residues" evidence="5">
    <location>
        <begin position="240"/>
        <end position="252"/>
    </location>
</feature>
<keyword evidence="8" id="KW-1185">Reference proteome</keyword>
<reference evidence="7" key="1">
    <citation type="submission" date="2025-08" db="UniProtKB">
        <authorList>
            <consortium name="Ensembl"/>
        </authorList>
    </citation>
    <scope>IDENTIFICATION</scope>
</reference>
<feature type="compositionally biased region" description="Low complexity" evidence="5">
    <location>
        <begin position="1359"/>
        <end position="1374"/>
    </location>
</feature>
<dbReference type="CDD" id="cd06745">
    <property type="entry name" value="PDZ_SIPA1-like"/>
    <property type="match status" value="1"/>
</dbReference>
<name>A0A673X4V2_SALTR</name>
<feature type="compositionally biased region" description="Polar residues" evidence="5">
    <location>
        <begin position="1246"/>
        <end position="1258"/>
    </location>
</feature>
<dbReference type="GO" id="GO:0005886">
    <property type="term" value="C:plasma membrane"/>
    <property type="evidence" value="ECO:0007669"/>
    <property type="project" value="TreeGrafter"/>
</dbReference>
<dbReference type="PANTHER" id="PTHR15711">
    <property type="entry name" value="RAP GTPASE-ACTIVATING PROTEIN"/>
    <property type="match status" value="1"/>
</dbReference>
<dbReference type="Pfam" id="PF11881">
    <property type="entry name" value="SPAR_C"/>
    <property type="match status" value="1"/>
</dbReference>
<feature type="compositionally biased region" description="Low complexity" evidence="5">
    <location>
        <begin position="1125"/>
        <end position="1139"/>
    </location>
</feature>
<dbReference type="InterPro" id="IPR036034">
    <property type="entry name" value="PDZ_sf"/>
</dbReference>
<dbReference type="InterPro" id="IPR000331">
    <property type="entry name" value="Rap/Ran_GAP_dom"/>
</dbReference>
<feature type="region of interest" description="Disordered" evidence="5">
    <location>
        <begin position="200"/>
        <end position="300"/>
    </location>
</feature>
<dbReference type="PROSITE" id="PS50085">
    <property type="entry name" value="RAPGAP"/>
    <property type="match status" value="1"/>
</dbReference>
<evidence type="ECO:0000313" key="8">
    <source>
        <dbReference type="Proteomes" id="UP000472277"/>
    </source>
</evidence>
<dbReference type="Pfam" id="PF02145">
    <property type="entry name" value="Rap_GAP"/>
    <property type="match status" value="1"/>
</dbReference>
<keyword evidence="2" id="KW-0597">Phosphoprotein</keyword>
<feature type="coiled-coil region" evidence="4">
    <location>
        <begin position="1614"/>
        <end position="1648"/>
    </location>
</feature>
<feature type="region of interest" description="Disordered" evidence="5">
    <location>
        <begin position="1123"/>
        <end position="1258"/>
    </location>
</feature>
<evidence type="ECO:0000256" key="3">
    <source>
        <dbReference type="ARBA" id="ARBA00023054"/>
    </source>
</evidence>
<dbReference type="SUPFAM" id="SSF111347">
    <property type="entry name" value="Rap/Ran-GAP"/>
    <property type="match status" value="1"/>
</dbReference>
<dbReference type="SUPFAM" id="SSF50156">
    <property type="entry name" value="PDZ domain-like"/>
    <property type="match status" value="1"/>
</dbReference>
<feature type="compositionally biased region" description="Basic and acidic residues" evidence="5">
    <location>
        <begin position="1170"/>
        <end position="1186"/>
    </location>
</feature>
<feature type="region of interest" description="Disordered" evidence="5">
    <location>
        <begin position="1001"/>
        <end position="1056"/>
    </location>
</feature>
<feature type="compositionally biased region" description="Basic and acidic residues" evidence="5">
    <location>
        <begin position="277"/>
        <end position="286"/>
    </location>
</feature>
<dbReference type="GO" id="GO:0005794">
    <property type="term" value="C:Golgi apparatus"/>
    <property type="evidence" value="ECO:0007669"/>
    <property type="project" value="TreeGrafter"/>
</dbReference>
<feature type="compositionally biased region" description="Low complexity" evidence="5">
    <location>
        <begin position="1191"/>
        <end position="1206"/>
    </location>
</feature>
<dbReference type="InterPro" id="IPR050989">
    <property type="entry name" value="Rap1_Ran_GAP"/>
</dbReference>
<dbReference type="PANTHER" id="PTHR15711:SF15">
    <property type="entry name" value="SIGNAL-INDUCED PROLIFERATION-ASSOCIATED 1-LIKE PROTEIN 3"/>
    <property type="match status" value="1"/>
</dbReference>
<dbReference type="GO" id="GO:0090162">
    <property type="term" value="P:establishment of epithelial cell polarity"/>
    <property type="evidence" value="ECO:0007669"/>
    <property type="project" value="TreeGrafter"/>
</dbReference>
<dbReference type="Ensembl" id="ENSSTUT00000020221.1">
    <property type="protein sequence ID" value="ENSSTUP00000019225.1"/>
    <property type="gene ID" value="ENSSTUG00000008489.1"/>
</dbReference>
<feature type="compositionally biased region" description="Polar residues" evidence="5">
    <location>
        <begin position="1282"/>
        <end position="1295"/>
    </location>
</feature>
<evidence type="ECO:0000256" key="1">
    <source>
        <dbReference type="ARBA" id="ARBA00022468"/>
    </source>
</evidence>
<feature type="region of interest" description="Disordered" evidence="5">
    <location>
        <begin position="402"/>
        <end position="421"/>
    </location>
</feature>
<dbReference type="Gene3D" id="2.30.42.10">
    <property type="match status" value="1"/>
</dbReference>
<evidence type="ECO:0000256" key="2">
    <source>
        <dbReference type="ARBA" id="ARBA00022553"/>
    </source>
</evidence>
<evidence type="ECO:0000313" key="7">
    <source>
        <dbReference type="Ensembl" id="ENSSTUP00000019225.1"/>
    </source>
</evidence>
<dbReference type="GO" id="GO:0005096">
    <property type="term" value="F:GTPase activator activity"/>
    <property type="evidence" value="ECO:0007669"/>
    <property type="project" value="UniProtKB-KW"/>
</dbReference>
<reference evidence="7" key="2">
    <citation type="submission" date="2025-09" db="UniProtKB">
        <authorList>
            <consortium name="Ensembl"/>
        </authorList>
    </citation>
    <scope>IDENTIFICATION</scope>
</reference>
<organism evidence="7 8">
    <name type="scientific">Salmo trutta</name>
    <name type="common">Brown trout</name>
    <dbReference type="NCBI Taxonomy" id="8032"/>
    <lineage>
        <taxon>Eukaryota</taxon>
        <taxon>Metazoa</taxon>
        <taxon>Chordata</taxon>
        <taxon>Craniata</taxon>
        <taxon>Vertebrata</taxon>
        <taxon>Euteleostomi</taxon>
        <taxon>Actinopterygii</taxon>
        <taxon>Neopterygii</taxon>
        <taxon>Teleostei</taxon>
        <taxon>Protacanthopterygii</taxon>
        <taxon>Salmoniformes</taxon>
        <taxon>Salmonidae</taxon>
        <taxon>Salmoninae</taxon>
        <taxon>Salmo</taxon>
    </lineage>
</organism>
<keyword evidence="1" id="KW-0343">GTPase activation</keyword>
<keyword evidence="3 4" id="KW-0175">Coiled coil</keyword>
<dbReference type="GO" id="GO:0003382">
    <property type="term" value="P:epithelial cell morphogenesis"/>
    <property type="evidence" value="ECO:0007669"/>
    <property type="project" value="TreeGrafter"/>
</dbReference>
<sequence>MNTYRDRGVTCTTSDLLERGGGGGPGSLLTQHAAFHLTHNGHTGPFSDQATQSRVSVPKMGVRARIAEWPPRHAQSRESLLENGQGGNHHGDDPSTMTASFPISEVGLVRGGVARLPRRRTKDVEFRGGYGGERGSPAGLRAFPPLRQRSNSEVTLSEQDENEVEGRGGANLFREYGSTSSIDVQGVPEQSFFDMLSQFHQERPDQRSTAPGRLGELLYTPNSPPSAPLPTGHSPTPTSRGEDGGMGRSENRVRKKSGGTESSLGTSSLFRKLRSSSRGELDRGDAWEDGGGRNSTDTPFKPWVCPKSFVHYDAQSILFDLNEAAAQRAYVAKRRNTATGASAASVSLAVSRSSTLSGLDATYSSVEDLMLGLDPSAPLLLSCPHFRNETGGHGERNVSFLSSSAERGGDGGAGDMARGSLRRSNASVSVVEVPIEQQVTRMDRLKLYSIEHVDLGARYYRDYFHGKEHSNYFGTDEKLGPVAVSIRREKLDDTKDLKDQYQYRIIARTSELVTLRGSILEDAVTSTGRHGTVRGLPLKEVLEQVVPELSVSCLRLALSTPKVTEQLLKLDEQGLSQKHKVGVLLCRAGQSTEEEMYNNEEATPAFSAFMDQLGEQVCLRGFTNYAAQLDTKTDSTGTHSLYTTYQGYEVMFHVSTMLPYMPNNPQQLLRKRHIGNDIVTIIFQEPGALPFTPQNVRSHFQHVFVIVRVHNPCSDDTCYSVAVTRMNDVPSFGPPIPSAVSFRDPEAFRNFLLAKVINAESAAHKSEKFHTMATRTRQEYLRDLAQNCVSTTPLDSAGKLNNLISLASKKRERARARDGAELGAAGAVAWRVLAQDFSGGATEISCALGVSAEYILLADCNTKEVVFNCFCADVIGWTPERLALKIFYGRGDHIAVRVPEGFAQDIREVVQRLKALTVGCETVDMTLRRNGLGQLGFHVSLDGTVAEVEEYGFAWQAGLRQGSRLVEICKVAAVTLTHDTDSPFPLSVYRGCTEEYEMKTMEQKPESEPVAAGYRPSPRTPVLRWDSPPCPPGLHSAPTPQRWTPMGPPPPQSRSHKAMVMPIPYRETQHLSNKRPVSFPENHYSLSPAGGDRVLPYRNPSASFSSPSAQRPLLAYEPHLSLDITSSGESSSGFTSQESTMERCKTEPLWHVPASSSRGPGRGGGQKKPTRQDVPGKDSPNRHSKGETQYSSHSSSNTLSSNASSSHSDERDLAEPDPDPLTKGGSSDSGIDAPTLYNTKPGACHGNQSSQSQKPLHCSATYNSGLQELSEARGNVVEGRRLQSSPVLPANQNKGYRTCTFPPGSNVEKPDSLKPRDRFMDLSVCLCCHRACYTPQGYKTPAAEKSRPVRAATVTPNSALLSSTPLSSSAPKALCSKNRLGPWQPDDNAPSPSNIPTTYCSDSNSSKKQVDVNSKNVFGQPRLRASLRDLRSPRRSHKSTVEDDLKKLIIMDSPGEMPQRDMSPRRTLQRTFSDESLCSGRRDASYANSAPLFDQGTPSDLLFTCTLPTRRHAHSASHMPNKMVPMSASELSLKEVRDKVPPLRRLDPGLIPLPDTACGLEWASLVNAAKAYEVQRAVSLFSLTEPQVGVPDIRPIISPVQFQTPQTPRTTPTFMHLLAEMANLRQNNQRLQEESHSASEQLRKFSLDCREPMDPRWLI</sequence>
<dbReference type="GO" id="GO:0051056">
    <property type="term" value="P:regulation of small GTPase mediated signal transduction"/>
    <property type="evidence" value="ECO:0007669"/>
    <property type="project" value="InterPro"/>
</dbReference>